<keyword evidence="1" id="KW-1133">Transmembrane helix</keyword>
<protein>
    <submittedName>
        <fullName evidence="2">Uncharacterized protein</fullName>
    </submittedName>
</protein>
<feature type="transmembrane region" description="Helical" evidence="1">
    <location>
        <begin position="20"/>
        <end position="40"/>
    </location>
</feature>
<proteinExistence type="predicted"/>
<gene>
    <name evidence="2" type="ORF">SAMN04489713_13152</name>
</gene>
<accession>A0A1I5YD16</accession>
<keyword evidence="1" id="KW-0812">Transmembrane</keyword>
<keyword evidence="3" id="KW-1185">Reference proteome</keyword>
<evidence type="ECO:0000256" key="1">
    <source>
        <dbReference type="SAM" id="Phobius"/>
    </source>
</evidence>
<dbReference type="EMBL" id="FOVH01000031">
    <property type="protein sequence ID" value="SFQ42063.1"/>
    <property type="molecule type" value="Genomic_DNA"/>
</dbReference>
<evidence type="ECO:0000313" key="2">
    <source>
        <dbReference type="EMBL" id="SFQ42063.1"/>
    </source>
</evidence>
<dbReference type="GeneID" id="99652878"/>
<organism evidence="2 3">
    <name type="scientific">Actinomadura madurae</name>
    <dbReference type="NCBI Taxonomy" id="1993"/>
    <lineage>
        <taxon>Bacteria</taxon>
        <taxon>Bacillati</taxon>
        <taxon>Actinomycetota</taxon>
        <taxon>Actinomycetes</taxon>
        <taxon>Streptosporangiales</taxon>
        <taxon>Thermomonosporaceae</taxon>
        <taxon>Actinomadura</taxon>
    </lineage>
</organism>
<keyword evidence="1" id="KW-0472">Membrane</keyword>
<evidence type="ECO:0000313" key="3">
    <source>
        <dbReference type="Proteomes" id="UP000183413"/>
    </source>
</evidence>
<dbReference type="STRING" id="1993.SAMN04489713_13152"/>
<dbReference type="Proteomes" id="UP000183413">
    <property type="component" value="Unassembled WGS sequence"/>
</dbReference>
<dbReference type="RefSeq" id="WP_021592147.1">
    <property type="nucleotide sequence ID" value="NZ_CP083237.1"/>
</dbReference>
<dbReference type="InParanoid" id="A0A1I5YD16"/>
<name>A0A1I5YD16_9ACTN</name>
<reference evidence="2 3" key="1">
    <citation type="submission" date="2016-10" db="EMBL/GenBank/DDBJ databases">
        <authorList>
            <person name="de Groot N.N."/>
        </authorList>
    </citation>
    <scope>NUCLEOTIDE SEQUENCE [LARGE SCALE GENOMIC DNA]</scope>
    <source>
        <strain evidence="2 3">DSM 43067</strain>
    </source>
</reference>
<dbReference type="AlphaFoldDB" id="A0A1I5YD16"/>
<feature type="transmembrane region" description="Helical" evidence="1">
    <location>
        <begin position="46"/>
        <end position="64"/>
    </location>
</feature>
<sequence>MTNTGGVPATQRDGGILRPILWAVLAIGVVGNICFSGAGLPMAGNIAFSTVSLVGTVGLIVHHYRTRR</sequence>